<protein>
    <submittedName>
        <fullName evidence="1">Uncharacterized protein</fullName>
    </submittedName>
</protein>
<accession>A0A382RTT7</accession>
<sequence>MLAPELQAEETTVLSFNVTTVNCNFPKKYIQLLTF</sequence>
<reference evidence="1" key="1">
    <citation type="submission" date="2018-05" db="EMBL/GenBank/DDBJ databases">
        <authorList>
            <person name="Lanie J.A."/>
            <person name="Ng W.-L."/>
            <person name="Kazmierczak K.M."/>
            <person name="Andrzejewski T.M."/>
            <person name="Davidsen T.M."/>
            <person name="Wayne K.J."/>
            <person name="Tettelin H."/>
            <person name="Glass J.I."/>
            <person name="Rusch D."/>
            <person name="Podicherti R."/>
            <person name="Tsui H.-C.T."/>
            <person name="Winkler M.E."/>
        </authorList>
    </citation>
    <scope>NUCLEOTIDE SEQUENCE</scope>
</reference>
<organism evidence="1">
    <name type="scientific">marine metagenome</name>
    <dbReference type="NCBI Taxonomy" id="408172"/>
    <lineage>
        <taxon>unclassified sequences</taxon>
        <taxon>metagenomes</taxon>
        <taxon>ecological metagenomes</taxon>
    </lineage>
</organism>
<evidence type="ECO:0000313" key="1">
    <source>
        <dbReference type="EMBL" id="SVD00348.1"/>
    </source>
</evidence>
<gene>
    <name evidence="1" type="ORF">METZ01_LOCUS353202</name>
</gene>
<name>A0A382RTT7_9ZZZZ</name>
<proteinExistence type="predicted"/>
<dbReference type="EMBL" id="UINC01123699">
    <property type="protein sequence ID" value="SVD00348.1"/>
    <property type="molecule type" value="Genomic_DNA"/>
</dbReference>
<dbReference type="AlphaFoldDB" id="A0A382RTT7"/>